<evidence type="ECO:0000313" key="3">
    <source>
        <dbReference type="Proteomes" id="UP000239471"/>
    </source>
</evidence>
<dbReference type="SUPFAM" id="SSF88713">
    <property type="entry name" value="Glycoside hydrolase/deacetylase"/>
    <property type="match status" value="1"/>
</dbReference>
<dbReference type="OrthoDB" id="2339428at2"/>
<comment type="caution">
    <text evidence="2">The sequence shown here is derived from an EMBL/GenBank/DDBJ whole genome shotgun (WGS) entry which is preliminary data.</text>
</comment>
<dbReference type="AlphaFoldDB" id="A0A2T0BG95"/>
<organism evidence="2 3">
    <name type="scientific">Clostridium vincentii</name>
    <dbReference type="NCBI Taxonomy" id="52704"/>
    <lineage>
        <taxon>Bacteria</taxon>
        <taxon>Bacillati</taxon>
        <taxon>Bacillota</taxon>
        <taxon>Clostridia</taxon>
        <taxon>Eubacteriales</taxon>
        <taxon>Clostridiaceae</taxon>
        <taxon>Clostridium</taxon>
    </lineage>
</organism>
<keyword evidence="3" id="KW-1185">Reference proteome</keyword>
<dbReference type="Proteomes" id="UP000239471">
    <property type="component" value="Unassembled WGS sequence"/>
</dbReference>
<proteinExistence type="predicted"/>
<dbReference type="Pfam" id="PF07833">
    <property type="entry name" value="Cu_amine_oxidN1"/>
    <property type="match status" value="1"/>
</dbReference>
<evidence type="ECO:0000259" key="1">
    <source>
        <dbReference type="Pfam" id="PF07833"/>
    </source>
</evidence>
<dbReference type="InterPro" id="IPR011330">
    <property type="entry name" value="Glyco_hydro/deAcase_b/a-brl"/>
</dbReference>
<accession>A0A2T0BG95</accession>
<dbReference type="PROSITE" id="PS51257">
    <property type="entry name" value="PROKAR_LIPOPROTEIN"/>
    <property type="match status" value="1"/>
</dbReference>
<dbReference type="EMBL" id="PVXQ01000011">
    <property type="protein sequence ID" value="PRR82915.1"/>
    <property type="molecule type" value="Genomic_DNA"/>
</dbReference>
<protein>
    <recommendedName>
        <fullName evidence="1">Copper amine oxidase-like N-terminal domain-containing protein</fullName>
    </recommendedName>
</protein>
<dbReference type="GO" id="GO:0005975">
    <property type="term" value="P:carbohydrate metabolic process"/>
    <property type="evidence" value="ECO:0007669"/>
    <property type="project" value="InterPro"/>
</dbReference>
<dbReference type="Pfam" id="PF10096">
    <property type="entry name" value="DUF2334"/>
    <property type="match status" value="1"/>
</dbReference>
<sequence length="444" mass="50319">MKKNALILTLLFVFLLSLISCGKSEEDSLTVSNPPKNDYSTLTDLEMPKDDITIKINGQALNLTTPIYLEKNRYYLCLTELTELLKGTMEEVDNSLNVSLLDKSFKIDLSNNITTVDNTNYQLKKNLISHDGFYYIGFSDLAEILNIYSHWDIDTKTILCKTDGDNIENVTPYVAKIDQVGYLRLEDVALTTLPGDSACMEKLRVIANYLSKSNVPFHIAWISRYIGLNGTLDVDPLLRNDFTIAELVYTLDYFNQHNGSIGLHGYTHQSGNQNSGDGTEFGSSQPSTTRFRERVEKAIETAKYLDIPIDFFETPHYAITPEQNKIAEEYFKILYSPFEDKGQSGIDLTKPQLSPYNQSTYYISTPLDYIPFNNVESSISKLKNANTKNMGSLFFHPRLDFDNISLSVNNDIPEYSYSDNANLKKVISALEYSGFKMSKVNEIK</sequence>
<dbReference type="InterPro" id="IPR012854">
    <property type="entry name" value="Cu_amine_oxidase-like_N"/>
</dbReference>
<dbReference type="InterPro" id="IPR018763">
    <property type="entry name" value="DUF2334"/>
</dbReference>
<reference evidence="2 3" key="1">
    <citation type="submission" date="2018-03" db="EMBL/GenBank/DDBJ databases">
        <title>Genome sequence of Clostridium vincentii DSM 10228.</title>
        <authorList>
            <person name="Poehlein A."/>
            <person name="Daniel R."/>
        </authorList>
    </citation>
    <scope>NUCLEOTIDE SEQUENCE [LARGE SCALE GENOMIC DNA]</scope>
    <source>
        <strain evidence="2 3">DSM 10228</strain>
    </source>
</reference>
<gene>
    <name evidence="2" type="ORF">CLVI_13580</name>
</gene>
<evidence type="ECO:0000313" key="2">
    <source>
        <dbReference type="EMBL" id="PRR82915.1"/>
    </source>
</evidence>
<feature type="domain" description="Copper amine oxidase-like N-terminal" evidence="1">
    <location>
        <begin position="55"/>
        <end position="158"/>
    </location>
</feature>
<name>A0A2T0BG95_9CLOT</name>
<dbReference type="RefSeq" id="WP_106059352.1">
    <property type="nucleotide sequence ID" value="NZ_PVXQ01000011.1"/>
</dbReference>